<evidence type="ECO:0000256" key="1">
    <source>
        <dbReference type="ARBA" id="ARBA00023015"/>
    </source>
</evidence>
<dbReference type="Gene3D" id="2.60.40.10">
    <property type="entry name" value="Immunoglobulins"/>
    <property type="match status" value="1"/>
</dbReference>
<dbReference type="SMART" id="SM00342">
    <property type="entry name" value="HTH_ARAC"/>
    <property type="match status" value="1"/>
</dbReference>
<proteinExistence type="predicted"/>
<dbReference type="GO" id="GO:0043565">
    <property type="term" value="F:sequence-specific DNA binding"/>
    <property type="evidence" value="ECO:0007669"/>
    <property type="project" value="InterPro"/>
</dbReference>
<dbReference type="RefSeq" id="WP_132432456.1">
    <property type="nucleotide sequence ID" value="NZ_SLWK01000002.1"/>
</dbReference>
<keyword evidence="4" id="KW-0472">Membrane</keyword>
<keyword evidence="4" id="KW-0812">Transmembrane</keyword>
<feature type="transmembrane region" description="Helical" evidence="4">
    <location>
        <begin position="371"/>
        <end position="393"/>
    </location>
</feature>
<dbReference type="PANTHER" id="PTHR43280">
    <property type="entry name" value="ARAC-FAMILY TRANSCRIPTIONAL REGULATOR"/>
    <property type="match status" value="1"/>
</dbReference>
<keyword evidence="4" id="KW-1133">Transmembrane helix</keyword>
<dbReference type="AlphaFoldDB" id="A0A4R2GL75"/>
<dbReference type="InterPro" id="IPR009057">
    <property type="entry name" value="Homeodomain-like_sf"/>
</dbReference>
<reference evidence="6 7" key="1">
    <citation type="submission" date="2019-03" db="EMBL/GenBank/DDBJ databases">
        <title>Genomic Encyclopedia of Type Strains, Phase IV (KMG-IV): sequencing the most valuable type-strain genomes for metagenomic binning, comparative biology and taxonomic classification.</title>
        <authorList>
            <person name="Goeker M."/>
        </authorList>
    </citation>
    <scope>NUCLEOTIDE SEQUENCE [LARGE SCALE GENOMIC DNA]</scope>
    <source>
        <strain evidence="6 7">DSM 24179</strain>
    </source>
</reference>
<dbReference type="Gene3D" id="1.10.10.60">
    <property type="entry name" value="Homeodomain-like"/>
    <property type="match status" value="1"/>
</dbReference>
<dbReference type="PANTHER" id="PTHR43280:SF29">
    <property type="entry name" value="ARAC-FAMILY TRANSCRIPTIONAL REGULATOR"/>
    <property type="match status" value="1"/>
</dbReference>
<comment type="caution">
    <text evidence="6">The sequence shown here is derived from an EMBL/GenBank/DDBJ whole genome shotgun (WGS) entry which is preliminary data.</text>
</comment>
<feature type="transmembrane region" description="Helical" evidence="4">
    <location>
        <begin position="180"/>
        <end position="199"/>
    </location>
</feature>
<dbReference type="SUPFAM" id="SSF81296">
    <property type="entry name" value="E set domains"/>
    <property type="match status" value="1"/>
</dbReference>
<dbReference type="OrthoDB" id="1117518at2"/>
<keyword evidence="1" id="KW-0805">Transcription regulation</keyword>
<keyword evidence="7" id="KW-1185">Reference proteome</keyword>
<name>A0A4R2GL75_9BACT</name>
<dbReference type="Pfam" id="PF12833">
    <property type="entry name" value="HTH_18"/>
    <property type="match status" value="1"/>
</dbReference>
<dbReference type="EMBL" id="SLWK01000002">
    <property type="protein sequence ID" value="TCO09715.1"/>
    <property type="molecule type" value="Genomic_DNA"/>
</dbReference>
<dbReference type="PROSITE" id="PS01124">
    <property type="entry name" value="HTH_ARAC_FAMILY_2"/>
    <property type="match status" value="1"/>
</dbReference>
<evidence type="ECO:0000256" key="4">
    <source>
        <dbReference type="SAM" id="Phobius"/>
    </source>
</evidence>
<evidence type="ECO:0000259" key="5">
    <source>
        <dbReference type="PROSITE" id="PS01124"/>
    </source>
</evidence>
<feature type="transmembrane region" description="Helical" evidence="4">
    <location>
        <begin position="241"/>
        <end position="259"/>
    </location>
</feature>
<keyword evidence="3" id="KW-0804">Transcription</keyword>
<evidence type="ECO:0000256" key="3">
    <source>
        <dbReference type="ARBA" id="ARBA00023163"/>
    </source>
</evidence>
<dbReference type="Proteomes" id="UP000295221">
    <property type="component" value="Unassembled WGS sequence"/>
</dbReference>
<feature type="transmembrane region" description="Helical" evidence="4">
    <location>
        <begin position="271"/>
        <end position="296"/>
    </location>
</feature>
<gene>
    <name evidence="6" type="ORF">EV194_102141</name>
</gene>
<organism evidence="6 7">
    <name type="scientific">Natronoflexus pectinivorans</name>
    <dbReference type="NCBI Taxonomy" id="682526"/>
    <lineage>
        <taxon>Bacteria</taxon>
        <taxon>Pseudomonadati</taxon>
        <taxon>Bacteroidota</taxon>
        <taxon>Bacteroidia</taxon>
        <taxon>Marinilabiliales</taxon>
        <taxon>Marinilabiliaceae</taxon>
        <taxon>Natronoflexus</taxon>
    </lineage>
</organism>
<feature type="transmembrane region" description="Helical" evidence="4">
    <location>
        <begin position="205"/>
        <end position="229"/>
    </location>
</feature>
<dbReference type="GO" id="GO:0003700">
    <property type="term" value="F:DNA-binding transcription factor activity"/>
    <property type="evidence" value="ECO:0007669"/>
    <property type="project" value="InterPro"/>
</dbReference>
<evidence type="ECO:0000256" key="2">
    <source>
        <dbReference type="ARBA" id="ARBA00023125"/>
    </source>
</evidence>
<feature type="domain" description="HTH araC/xylS-type" evidence="5">
    <location>
        <begin position="419"/>
        <end position="523"/>
    </location>
</feature>
<evidence type="ECO:0000313" key="7">
    <source>
        <dbReference type="Proteomes" id="UP000295221"/>
    </source>
</evidence>
<feature type="transmembrane region" description="Helical" evidence="4">
    <location>
        <begin position="340"/>
        <end position="365"/>
    </location>
</feature>
<accession>A0A4R2GL75</accession>
<protein>
    <submittedName>
        <fullName evidence="6">Helix-turn-helix protein</fullName>
    </submittedName>
</protein>
<feature type="transmembrane region" description="Helical" evidence="4">
    <location>
        <begin position="146"/>
        <end position="168"/>
    </location>
</feature>
<dbReference type="SUPFAM" id="SSF46689">
    <property type="entry name" value="Homeodomain-like"/>
    <property type="match status" value="1"/>
</dbReference>
<sequence length="528" mass="61813">MVCTNPIGQLFRAKLKHVFQLTLFISFGWNNVYSEEISYINIIVESLPVNTPKKDSIYICGNFNNWQINDPDYILRPRTNGKLVVKIPFMSDTLEYKFSRGSWMKIETGSDNTYLPNRTIINRNQDSEFVSIINWQDVGGRKAIPLYIFVLSAGILNGLLLIFILLRIKITDQQKVMNIIIWETFLILTFTGTIIYEFSDPVQRLRISLLLPVIFSLAGPLIMNLAHRFMDITEKSITNHFWFPLILIVVIAIRITNLFPILFPERDVDLFLYYFDFSLLMITTSSLLIYLIFTLIKIIIKRWNQQAYSNYYWNKLFPEMNIIMSGVNELKHKNNYAKTFILILVCFNLILVIKAIVAVALYFYGKFVSQEYLISALFIFLPLQIFWAFYYIINQKSILFTTKTEQFSTLSSNDILLLENIKEIMNSQKPYKNPELTLSHFSELLNSKPHILSKAINEGFHHNFRDFINQFRISDFINMINKNRNKNLTYLSLAHEAGFNSKSTFNLAFKKSTGLSPREYFKQNQFND</sequence>
<dbReference type="InterPro" id="IPR014756">
    <property type="entry name" value="Ig_E-set"/>
</dbReference>
<keyword evidence="2" id="KW-0238">DNA-binding</keyword>
<dbReference type="InterPro" id="IPR018060">
    <property type="entry name" value="HTH_AraC"/>
</dbReference>
<dbReference type="InterPro" id="IPR013783">
    <property type="entry name" value="Ig-like_fold"/>
</dbReference>
<evidence type="ECO:0000313" key="6">
    <source>
        <dbReference type="EMBL" id="TCO09715.1"/>
    </source>
</evidence>